<protein>
    <submittedName>
        <fullName evidence="1">Uncharacterized protein</fullName>
    </submittedName>
</protein>
<name>A0A1M4WF43_9FIRM</name>
<proteinExistence type="predicted"/>
<dbReference type="EMBL" id="FQUW01000009">
    <property type="protein sequence ID" value="SHE79834.1"/>
    <property type="molecule type" value="Genomic_DNA"/>
</dbReference>
<sequence>MGRGCCDPGAPRPQKLLVGDGEVGVLGLDEILEEVSRLLLTDEEKLAAELLTRFKVRNYVPPSAEKKYAAALVAEYRKRYG</sequence>
<dbReference type="AlphaFoldDB" id="A0A1M4WF43"/>
<dbReference type="RefSeq" id="WP_073163410.1">
    <property type="nucleotide sequence ID" value="NZ_FQUW01000009.1"/>
</dbReference>
<dbReference type="OrthoDB" id="1808833at2"/>
<gene>
    <name evidence="1" type="ORF">SAMN02745218_00820</name>
</gene>
<reference evidence="2" key="1">
    <citation type="submission" date="2016-11" db="EMBL/GenBank/DDBJ databases">
        <authorList>
            <person name="Varghese N."/>
            <person name="Submissions S."/>
        </authorList>
    </citation>
    <scope>NUCLEOTIDE SEQUENCE [LARGE SCALE GENOMIC DNA]</scope>
    <source>
        <strain evidence="2">DSM 11792</strain>
    </source>
</reference>
<evidence type="ECO:0000313" key="2">
    <source>
        <dbReference type="Proteomes" id="UP000184196"/>
    </source>
</evidence>
<dbReference type="Proteomes" id="UP000184196">
    <property type="component" value="Unassembled WGS sequence"/>
</dbReference>
<accession>A0A1M4WF43</accession>
<evidence type="ECO:0000313" key="1">
    <source>
        <dbReference type="EMBL" id="SHE79834.1"/>
    </source>
</evidence>
<organism evidence="1 2">
    <name type="scientific">Desulfofundulus australicus DSM 11792</name>
    <dbReference type="NCBI Taxonomy" id="1121425"/>
    <lineage>
        <taxon>Bacteria</taxon>
        <taxon>Bacillati</taxon>
        <taxon>Bacillota</taxon>
        <taxon>Clostridia</taxon>
        <taxon>Eubacteriales</taxon>
        <taxon>Peptococcaceae</taxon>
        <taxon>Desulfofundulus</taxon>
    </lineage>
</organism>
<keyword evidence="2" id="KW-1185">Reference proteome</keyword>